<proteinExistence type="predicted"/>
<geneLocation type="plasmid" evidence="2">
    <name>prgalie4872d</name>
</geneLocation>
<sequence>MGGPPLLDFSYPQLIFTMELSTERKGFPEALHQANPKIAQDHKAMPEVQPNAEVQVYLLSAF</sequence>
<keyword evidence="1" id="KW-0614">Plasmid</keyword>
<dbReference type="AlphaFoldDB" id="A0A1L5NS51"/>
<gene>
    <name evidence="1" type="ORF">IE4872_PD00126</name>
</gene>
<reference evidence="1 2" key="1">
    <citation type="submission" date="2016-09" db="EMBL/GenBank/DDBJ databases">
        <title>The complete genome sequences of Rhizobium gallicum, symbiovars gallicum and phaseoli, symbionts associated to common bean (Phaseolus vulgaris).</title>
        <authorList>
            <person name="Bustos P."/>
            <person name="Santamaria R.I."/>
            <person name="Perez-Carrascal O.M."/>
            <person name="Juarez S."/>
            <person name="Lozano L."/>
            <person name="Martinez-Flores I."/>
            <person name="Martinez-Romero E."/>
            <person name="Cevallos M."/>
            <person name="Romero D."/>
            <person name="Davila G."/>
            <person name="Gonzalez V."/>
        </authorList>
    </citation>
    <scope>NUCLEOTIDE SEQUENCE [LARGE SCALE GENOMIC DNA]</scope>
    <source>
        <strain evidence="1 2">IE4872</strain>
        <plasmid evidence="2">prgalie4872d</plasmid>
    </source>
</reference>
<organism evidence="1 2">
    <name type="scientific">Rhizobium gallicum</name>
    <dbReference type="NCBI Taxonomy" id="56730"/>
    <lineage>
        <taxon>Bacteria</taxon>
        <taxon>Pseudomonadati</taxon>
        <taxon>Pseudomonadota</taxon>
        <taxon>Alphaproteobacteria</taxon>
        <taxon>Hyphomicrobiales</taxon>
        <taxon>Rhizobiaceae</taxon>
        <taxon>Rhizobium/Agrobacterium group</taxon>
        <taxon>Rhizobium</taxon>
    </lineage>
</organism>
<evidence type="ECO:0000313" key="2">
    <source>
        <dbReference type="Proteomes" id="UP000184749"/>
    </source>
</evidence>
<accession>A0A1L5NS51</accession>
<name>A0A1L5NS51_9HYPH</name>
<dbReference type="Proteomes" id="UP000184749">
    <property type="component" value="Plasmid pRgalIE4872d"/>
</dbReference>
<dbReference type="EMBL" id="CP017105">
    <property type="protein sequence ID" value="APO70669.1"/>
    <property type="molecule type" value="Genomic_DNA"/>
</dbReference>
<evidence type="ECO:0000313" key="1">
    <source>
        <dbReference type="EMBL" id="APO70669.1"/>
    </source>
</evidence>
<protein>
    <submittedName>
        <fullName evidence="1">Uncharacterized protein</fullName>
    </submittedName>
</protein>